<dbReference type="Pfam" id="PF13347">
    <property type="entry name" value="MFS_2"/>
    <property type="match status" value="1"/>
</dbReference>
<feature type="transmembrane region" description="Helical" evidence="5">
    <location>
        <begin position="39"/>
        <end position="67"/>
    </location>
</feature>
<evidence type="ECO:0000313" key="7">
    <source>
        <dbReference type="EMBL" id="RUO74152.1"/>
    </source>
</evidence>
<evidence type="ECO:0000256" key="5">
    <source>
        <dbReference type="SAM" id="Phobius"/>
    </source>
</evidence>
<keyword evidence="8" id="KW-1185">Reference proteome</keyword>
<dbReference type="AlphaFoldDB" id="A0A432Z8E8"/>
<protein>
    <recommendedName>
        <fullName evidence="6">Major facilitator superfamily (MFS) profile domain-containing protein</fullName>
    </recommendedName>
</protein>
<feature type="transmembrane region" description="Helical" evidence="5">
    <location>
        <begin position="412"/>
        <end position="429"/>
    </location>
</feature>
<feature type="transmembrane region" description="Helical" evidence="5">
    <location>
        <begin position="329"/>
        <end position="350"/>
    </location>
</feature>
<sequence length="435" mass="47897">MAQRMATSGAYPLPQTLRIGYSSGNMGKSLQWNTVELFYLYYLTDILGLPPALAGGLIFLTLVWDGLSDPLAGFLVDRYSHFFKSYRRILACSIPFCALAFSGIFALPVLFPTHTIAAVLVAGLLFRIGYTFIDIAHNSLLANLTSDGHERTVLSAYRFFFSSVGTLLLLWLAAPVLRQETTAEPFVMFSVMVGVAYLLVMYSCVAAIGRRGQLQMVSSRRSSSMGASFLELLQNRYLMWLSLFVILVSLFVTIMPRFAVFYSKEYLGGAEQSTYLVAAYTLGQLLSLPCWLRTAKCFGKYHTVKLALMVFTGASLTLLFAPVSFIASALAFFIAGFAFAGINVIIWSLLPDAIDINEQLFGRRHEAFTFGIIVPLMKICAGISAALVGAILALTGYQGLDSEWTAFGIKEAMTFLPLFAVLLAMIPLTRMKLLH</sequence>
<dbReference type="GO" id="GO:0005886">
    <property type="term" value="C:plasma membrane"/>
    <property type="evidence" value="ECO:0007669"/>
    <property type="project" value="TreeGrafter"/>
</dbReference>
<feature type="transmembrane region" description="Helical" evidence="5">
    <location>
        <begin position="116"/>
        <end position="135"/>
    </location>
</feature>
<feature type="transmembrane region" description="Helical" evidence="5">
    <location>
        <begin position="88"/>
        <end position="110"/>
    </location>
</feature>
<evidence type="ECO:0000256" key="3">
    <source>
        <dbReference type="ARBA" id="ARBA00022989"/>
    </source>
</evidence>
<comment type="caution">
    <text evidence="7">The sequence shown here is derived from an EMBL/GenBank/DDBJ whole genome shotgun (WGS) entry which is preliminary data.</text>
</comment>
<proteinExistence type="inferred from homology"/>
<feature type="transmembrane region" description="Helical" evidence="5">
    <location>
        <begin position="274"/>
        <end position="292"/>
    </location>
</feature>
<feature type="domain" description="Major facilitator superfamily (MFS) profile" evidence="6">
    <location>
        <begin position="228"/>
        <end position="435"/>
    </location>
</feature>
<dbReference type="InterPro" id="IPR036259">
    <property type="entry name" value="MFS_trans_sf"/>
</dbReference>
<feature type="transmembrane region" description="Helical" evidence="5">
    <location>
        <begin position="237"/>
        <end position="262"/>
    </location>
</feature>
<comment type="similarity">
    <text evidence="1">Belongs to the sodium:galactoside symporter (TC 2.A.2) family.</text>
</comment>
<dbReference type="STRING" id="1122124.GCA_000423165_00997"/>
<feature type="transmembrane region" description="Helical" evidence="5">
    <location>
        <begin position="370"/>
        <end position="392"/>
    </location>
</feature>
<dbReference type="InterPro" id="IPR020846">
    <property type="entry name" value="MFS_dom"/>
</dbReference>
<dbReference type="RefSeq" id="WP_026861985.1">
    <property type="nucleotide sequence ID" value="NZ_PIQE01000001.1"/>
</dbReference>
<dbReference type="PROSITE" id="PS50850">
    <property type="entry name" value="MFS"/>
    <property type="match status" value="1"/>
</dbReference>
<evidence type="ECO:0000256" key="2">
    <source>
        <dbReference type="ARBA" id="ARBA00022692"/>
    </source>
</evidence>
<dbReference type="PANTHER" id="PTHR11328:SF24">
    <property type="entry name" value="MAJOR FACILITATOR SUPERFAMILY (MFS) PROFILE DOMAIN-CONTAINING PROTEIN"/>
    <property type="match status" value="1"/>
</dbReference>
<dbReference type="GO" id="GO:0015293">
    <property type="term" value="F:symporter activity"/>
    <property type="evidence" value="ECO:0007669"/>
    <property type="project" value="InterPro"/>
</dbReference>
<organism evidence="7 8">
    <name type="scientific">Pseudidiomarina sediminum</name>
    <dbReference type="NCBI Taxonomy" id="431675"/>
    <lineage>
        <taxon>Bacteria</taxon>
        <taxon>Pseudomonadati</taxon>
        <taxon>Pseudomonadota</taxon>
        <taxon>Gammaproteobacteria</taxon>
        <taxon>Alteromonadales</taxon>
        <taxon>Idiomarinaceae</taxon>
        <taxon>Pseudidiomarina</taxon>
    </lineage>
</organism>
<dbReference type="InterPro" id="IPR039672">
    <property type="entry name" value="MFS_2"/>
</dbReference>
<evidence type="ECO:0000256" key="4">
    <source>
        <dbReference type="ARBA" id="ARBA00023136"/>
    </source>
</evidence>
<feature type="transmembrane region" description="Helical" evidence="5">
    <location>
        <begin position="186"/>
        <end position="208"/>
    </location>
</feature>
<name>A0A432Z8E8_9GAMM</name>
<gene>
    <name evidence="7" type="ORF">CWI80_02005</name>
</gene>
<dbReference type="Gene3D" id="1.20.1250.20">
    <property type="entry name" value="MFS general substrate transporter like domains"/>
    <property type="match status" value="2"/>
</dbReference>
<accession>A0A432Z8E8</accession>
<evidence type="ECO:0000256" key="1">
    <source>
        <dbReference type="ARBA" id="ARBA00009617"/>
    </source>
</evidence>
<keyword evidence="2 5" id="KW-0812">Transmembrane</keyword>
<keyword evidence="3 5" id="KW-1133">Transmembrane helix</keyword>
<dbReference type="PANTHER" id="PTHR11328">
    <property type="entry name" value="MAJOR FACILITATOR SUPERFAMILY DOMAIN-CONTAINING PROTEIN"/>
    <property type="match status" value="1"/>
</dbReference>
<dbReference type="EMBL" id="PIQE01000001">
    <property type="protein sequence ID" value="RUO74152.1"/>
    <property type="molecule type" value="Genomic_DNA"/>
</dbReference>
<dbReference type="GO" id="GO:0008643">
    <property type="term" value="P:carbohydrate transport"/>
    <property type="evidence" value="ECO:0007669"/>
    <property type="project" value="InterPro"/>
</dbReference>
<reference evidence="8" key="1">
    <citation type="journal article" date="2018" name="Front. Microbiol.">
        <title>Genome-Based Analysis Reveals the Taxonomy and Diversity of the Family Idiomarinaceae.</title>
        <authorList>
            <person name="Liu Y."/>
            <person name="Lai Q."/>
            <person name="Shao Z."/>
        </authorList>
    </citation>
    <scope>NUCLEOTIDE SEQUENCE [LARGE SCALE GENOMIC DNA]</scope>
    <source>
        <strain evidence="8">c121</strain>
    </source>
</reference>
<feature type="transmembrane region" description="Helical" evidence="5">
    <location>
        <begin position="304"/>
        <end position="323"/>
    </location>
</feature>
<feature type="transmembrane region" description="Helical" evidence="5">
    <location>
        <begin position="156"/>
        <end position="174"/>
    </location>
</feature>
<evidence type="ECO:0000259" key="6">
    <source>
        <dbReference type="PROSITE" id="PS50850"/>
    </source>
</evidence>
<dbReference type="Proteomes" id="UP000287022">
    <property type="component" value="Unassembled WGS sequence"/>
</dbReference>
<dbReference type="SUPFAM" id="SSF103473">
    <property type="entry name" value="MFS general substrate transporter"/>
    <property type="match status" value="1"/>
</dbReference>
<keyword evidence="4 5" id="KW-0472">Membrane</keyword>
<evidence type="ECO:0000313" key="8">
    <source>
        <dbReference type="Proteomes" id="UP000287022"/>
    </source>
</evidence>